<dbReference type="EMBL" id="JAQQWL010000010">
    <property type="protein sequence ID" value="KAK8054448.1"/>
    <property type="molecule type" value="Genomic_DNA"/>
</dbReference>
<organism evidence="3 4">
    <name type="scientific">Apiospora phragmitis</name>
    <dbReference type="NCBI Taxonomy" id="2905665"/>
    <lineage>
        <taxon>Eukaryota</taxon>
        <taxon>Fungi</taxon>
        <taxon>Dikarya</taxon>
        <taxon>Ascomycota</taxon>
        <taxon>Pezizomycotina</taxon>
        <taxon>Sordariomycetes</taxon>
        <taxon>Xylariomycetidae</taxon>
        <taxon>Amphisphaeriales</taxon>
        <taxon>Apiosporaceae</taxon>
        <taxon>Apiospora</taxon>
    </lineage>
</organism>
<feature type="region of interest" description="Disordered" evidence="1">
    <location>
        <begin position="34"/>
        <end position="53"/>
    </location>
</feature>
<gene>
    <name evidence="3" type="ORF">PG994_009515</name>
</gene>
<feature type="chain" id="PRO_5045987387" evidence="2">
    <location>
        <begin position="22"/>
        <end position="220"/>
    </location>
</feature>
<dbReference type="RefSeq" id="XP_066713094.1">
    <property type="nucleotide sequence ID" value="XM_066860924.1"/>
</dbReference>
<name>A0ABR1U6B4_9PEZI</name>
<sequence>MQNCSLLSLFWGFLANPFAEAQIGSIPPTLDPTVSASATATAGPNAGTHARPADPPDVLLRVLELHVGKIELDVDDMQAEVNLAAEIAGLVEINAGVQVGVRKVNITIADVDAELELDIVSRTLKSLDLNPLLVNVLDTATGLATTVVGAVDGALGSITKEGGGATVHVMIDNLGKIVEEADGGSATITFLDEGLTQRTYSYPPLKAMVNIVTSAAGNVV</sequence>
<evidence type="ECO:0000313" key="4">
    <source>
        <dbReference type="Proteomes" id="UP001480595"/>
    </source>
</evidence>
<feature type="signal peptide" evidence="2">
    <location>
        <begin position="1"/>
        <end position="21"/>
    </location>
</feature>
<dbReference type="Proteomes" id="UP001480595">
    <property type="component" value="Unassembled WGS sequence"/>
</dbReference>
<keyword evidence="4" id="KW-1185">Reference proteome</keyword>
<dbReference type="GeneID" id="92093987"/>
<evidence type="ECO:0000256" key="1">
    <source>
        <dbReference type="SAM" id="MobiDB-lite"/>
    </source>
</evidence>
<proteinExistence type="predicted"/>
<evidence type="ECO:0000256" key="2">
    <source>
        <dbReference type="SAM" id="SignalP"/>
    </source>
</evidence>
<protein>
    <submittedName>
        <fullName evidence="3">Uncharacterized protein</fullName>
    </submittedName>
</protein>
<accession>A0ABR1U6B4</accession>
<keyword evidence="2" id="KW-0732">Signal</keyword>
<reference evidence="3 4" key="1">
    <citation type="submission" date="2023-01" db="EMBL/GenBank/DDBJ databases">
        <title>Analysis of 21 Apiospora genomes using comparative genomics revels a genus with tremendous synthesis potential of carbohydrate active enzymes and secondary metabolites.</title>
        <authorList>
            <person name="Sorensen T."/>
        </authorList>
    </citation>
    <scope>NUCLEOTIDE SEQUENCE [LARGE SCALE GENOMIC DNA]</scope>
    <source>
        <strain evidence="3 4">CBS 135458</strain>
    </source>
</reference>
<evidence type="ECO:0000313" key="3">
    <source>
        <dbReference type="EMBL" id="KAK8054448.1"/>
    </source>
</evidence>
<comment type="caution">
    <text evidence="3">The sequence shown here is derived from an EMBL/GenBank/DDBJ whole genome shotgun (WGS) entry which is preliminary data.</text>
</comment>